<dbReference type="EMBL" id="JAHCMY010000007">
    <property type="protein sequence ID" value="MBS9524964.1"/>
    <property type="molecule type" value="Genomic_DNA"/>
</dbReference>
<dbReference type="RefSeq" id="WP_213945822.1">
    <property type="nucleotide sequence ID" value="NZ_JAHCMY010000007.1"/>
</dbReference>
<dbReference type="Proteomes" id="UP001319104">
    <property type="component" value="Unassembled WGS sequence"/>
</dbReference>
<evidence type="ECO:0000313" key="1">
    <source>
        <dbReference type="EMBL" id="MBS9524964.1"/>
    </source>
</evidence>
<accession>A0AAP2CJN4</accession>
<reference evidence="1 2" key="1">
    <citation type="submission" date="2021-05" db="EMBL/GenBank/DDBJ databases">
        <authorList>
            <person name="Zhang Z.D."/>
            <person name="Osman G."/>
        </authorList>
    </citation>
    <scope>NUCLEOTIDE SEQUENCE [LARGE SCALE GENOMIC DNA]</scope>
    <source>
        <strain evidence="1 2">KCTC 32217</strain>
    </source>
</reference>
<sequence>MKTYFLPIALLTLILGSCSLGEPKCDEVFVTTVPLDYLRRSCDLAGVDKNADEVVVAIRNQADLNRHIQCESLRININFEESFLIAGKIRSYDCGYLAEQNTVLDCGRLVHKVLVQSEDCQAITEVPFLVVIPRSLVDYEVSLEVDYL</sequence>
<evidence type="ECO:0000313" key="2">
    <source>
        <dbReference type="Proteomes" id="UP001319104"/>
    </source>
</evidence>
<protein>
    <submittedName>
        <fullName evidence="1">Uncharacterized protein</fullName>
    </submittedName>
</protein>
<organism evidence="1 2">
    <name type="scientific">Litoribacter ruber</name>
    <dbReference type="NCBI Taxonomy" id="702568"/>
    <lineage>
        <taxon>Bacteria</taxon>
        <taxon>Pseudomonadati</taxon>
        <taxon>Bacteroidota</taxon>
        <taxon>Cytophagia</taxon>
        <taxon>Cytophagales</taxon>
        <taxon>Cyclobacteriaceae</taxon>
        <taxon>Litoribacter</taxon>
    </lineage>
</organism>
<comment type="caution">
    <text evidence="1">The sequence shown here is derived from an EMBL/GenBank/DDBJ whole genome shotgun (WGS) entry which is preliminary data.</text>
</comment>
<keyword evidence="2" id="KW-1185">Reference proteome</keyword>
<dbReference type="AlphaFoldDB" id="A0AAP2CJN4"/>
<gene>
    <name evidence="1" type="ORF">KI659_13170</name>
</gene>
<dbReference type="PROSITE" id="PS51257">
    <property type="entry name" value="PROKAR_LIPOPROTEIN"/>
    <property type="match status" value="1"/>
</dbReference>
<name>A0AAP2CJN4_9BACT</name>
<proteinExistence type="predicted"/>